<dbReference type="PANTHER" id="PTHR48052">
    <property type="entry name" value="UNNAMED PRODUCT"/>
    <property type="match status" value="1"/>
</dbReference>
<dbReference type="Gene3D" id="3.30.200.20">
    <property type="entry name" value="Phosphorylase Kinase, domain 1"/>
    <property type="match status" value="1"/>
</dbReference>
<evidence type="ECO:0000256" key="21">
    <source>
        <dbReference type="ARBA" id="ARBA00048679"/>
    </source>
</evidence>
<feature type="domain" description="AGC-kinase C-terminal" evidence="25">
    <location>
        <begin position="937"/>
        <end position="1009"/>
    </location>
</feature>
<evidence type="ECO:0000256" key="14">
    <source>
        <dbReference type="ARBA" id="ARBA00022777"/>
    </source>
</evidence>
<dbReference type="GO" id="GO:0004674">
    <property type="term" value="F:protein serine/threonine kinase activity"/>
    <property type="evidence" value="ECO:0007669"/>
    <property type="project" value="UniProtKB-KW"/>
</dbReference>
<dbReference type="EMBL" id="CP144749">
    <property type="protein sequence ID" value="WVZ74712.1"/>
    <property type="molecule type" value="Genomic_DNA"/>
</dbReference>
<feature type="domain" description="Protein kinase" evidence="24">
    <location>
        <begin position="589"/>
        <end position="936"/>
    </location>
</feature>
<comment type="similarity">
    <text evidence="2">Belongs to the protein kinase superfamily. Ser/Thr protein kinase family.</text>
</comment>
<evidence type="ECO:0000256" key="22">
    <source>
        <dbReference type="SAM" id="MobiDB-lite"/>
    </source>
</evidence>
<evidence type="ECO:0000256" key="4">
    <source>
        <dbReference type="ARBA" id="ARBA00009903"/>
    </source>
</evidence>
<keyword evidence="27" id="KW-1185">Reference proteome</keyword>
<evidence type="ECO:0000256" key="2">
    <source>
        <dbReference type="ARBA" id="ARBA00008684"/>
    </source>
</evidence>
<feature type="chain" id="PRO_5042970948" description="non-specific serine/threonine protein kinase" evidence="23">
    <location>
        <begin position="31"/>
        <end position="1009"/>
    </location>
</feature>
<dbReference type="SUPFAM" id="SSF52058">
    <property type="entry name" value="L domain-like"/>
    <property type="match status" value="1"/>
</dbReference>
<dbReference type="FunFam" id="1.10.510.10:FF:000312">
    <property type="entry name" value="Serine/threonine-protein kinase OXI1"/>
    <property type="match status" value="1"/>
</dbReference>
<dbReference type="PROSITE" id="PS51285">
    <property type="entry name" value="AGC_KINASE_CTER"/>
    <property type="match status" value="1"/>
</dbReference>
<proteinExistence type="inferred from homology"/>
<keyword evidence="17" id="KW-0472">Membrane</keyword>
<accession>A0AAQ3WUH5</accession>
<dbReference type="InterPro" id="IPR008271">
    <property type="entry name" value="Ser/Thr_kinase_AS"/>
</dbReference>
<dbReference type="SMART" id="SM00369">
    <property type="entry name" value="LRR_TYP"/>
    <property type="match status" value="8"/>
</dbReference>
<keyword evidence="11 23" id="KW-0732">Signal</keyword>
<dbReference type="InterPro" id="IPR001611">
    <property type="entry name" value="Leu-rich_rpt"/>
</dbReference>
<evidence type="ECO:0000256" key="5">
    <source>
        <dbReference type="ARBA" id="ARBA00012513"/>
    </source>
</evidence>
<evidence type="ECO:0000256" key="15">
    <source>
        <dbReference type="ARBA" id="ARBA00022840"/>
    </source>
</evidence>
<dbReference type="SMART" id="SM00220">
    <property type="entry name" value="S_TKc"/>
    <property type="match status" value="1"/>
</dbReference>
<keyword evidence="8" id="KW-0433">Leucine-rich repeat</keyword>
<keyword evidence="18" id="KW-0675">Receptor</keyword>
<comment type="catalytic activity">
    <reaction evidence="21">
        <text>L-seryl-[protein] + ATP = O-phospho-L-seryl-[protein] + ADP + H(+)</text>
        <dbReference type="Rhea" id="RHEA:17989"/>
        <dbReference type="Rhea" id="RHEA-COMP:9863"/>
        <dbReference type="Rhea" id="RHEA-COMP:11604"/>
        <dbReference type="ChEBI" id="CHEBI:15378"/>
        <dbReference type="ChEBI" id="CHEBI:29999"/>
        <dbReference type="ChEBI" id="CHEBI:30616"/>
        <dbReference type="ChEBI" id="CHEBI:83421"/>
        <dbReference type="ChEBI" id="CHEBI:456216"/>
        <dbReference type="EC" id="2.7.11.1"/>
    </reaction>
</comment>
<evidence type="ECO:0000256" key="7">
    <source>
        <dbReference type="ARBA" id="ARBA00022527"/>
    </source>
</evidence>
<comment type="similarity">
    <text evidence="3">Belongs to the RLP family.</text>
</comment>
<comment type="subcellular location">
    <subcellularLocation>
        <location evidence="1">Cell membrane</location>
        <topology evidence="1">Single-pass type I membrane protein</topology>
    </subcellularLocation>
</comment>
<dbReference type="Pfam" id="PF13855">
    <property type="entry name" value="LRR_8"/>
    <property type="match status" value="1"/>
</dbReference>
<evidence type="ECO:0000256" key="20">
    <source>
        <dbReference type="ARBA" id="ARBA00047899"/>
    </source>
</evidence>
<dbReference type="PROSITE" id="PS50011">
    <property type="entry name" value="PROTEIN_KINASE_DOM"/>
    <property type="match status" value="1"/>
</dbReference>
<sequence>MPTTTPLPHHLPTTLLLLLLLASAPRPTAPASTDRAALLAFRAALSPPSRAALSSWRGPLSPSWLGVSLHPAAAPAPAAPSVAELALRGLNLTGALPAAPFALLRRLRALDLSANALWGELPCSLPRSLLALDLSRNALSGAVPTCLPSSLPALRTLNLSANFLRLPLSPRLSFPARLAALDLSRNSIPGDVPSWIVADPDNSALLLLDLSHNRFSGEIPVGITAIRSLQGLFLADNQLSGEIPPGIGNLTYLQVLDLSDNRLSGAVPAGLAGCFQLLYLRLGGNRLSGALRPELDALDSLKVLDLSDNKISGEIPLPLAGCRSLEVVDLSGNNITGELSSAVAKWLNLRSLSLAENQLSGQLPDWMFSFPLLQWLDLSGNKFEGFIPDGGFNLSAVLNGGGSQGIPSEGGLPPQLVVSATVDTVSWQLDLVYDLQAATGIDLSRNDLRGEIPEGLVAMKGLEYLNLSCNYLAGQIPAGLGGMGRLRTLDFSHNGLSGEVPPGIAAMAELEVLNLSYNSLSGPLPTTKFPGALAGNPGICSGEGIFASPGIQDNQAMKDVPALGFLGTSSVVSMAPSRSPPPQLSLADLRALSVLGQGARGVVFHVVPISAAGTGVARDVSSTARRGPVAMALKAMSRAAARHKGAGPGGTCGGGDGHRRIWFERDVLLALRHPLLPSLRGVVATDAVVGFAIDCCPGGNLESLRRRWRAETTFPESVIRFYAAELVLALEHLHGLGVVYRDLKPENVLVQGSGHIMLVDFDLSTTLPPPPPPPPPDATPQRACRSPSLSSHHRRRKTKKSAAMVFVGCFSRHAASPETSSQCPSSASSSSCCSPGAAKSNSFVGTEDYVAPEIVAGSGHDYAVDWWSLGVVLYEMLYGRTPFRGRSRQETFHRVLSAPPELPGEATPLRDLIARLLEKDPGKRLGAHGVRRHAFFRGVDWDRVLDVARPPFIPAPDEDDANAGAPVEAEVLDVEKVVHEVFGSNGAGETRTMEVCNDGGGDYDFSIFF</sequence>
<keyword evidence="10" id="KW-0812">Transmembrane</keyword>
<dbReference type="SUPFAM" id="SSF56112">
    <property type="entry name" value="Protein kinase-like (PK-like)"/>
    <property type="match status" value="1"/>
</dbReference>
<evidence type="ECO:0000256" key="13">
    <source>
        <dbReference type="ARBA" id="ARBA00022741"/>
    </source>
</evidence>
<dbReference type="InterPro" id="IPR013210">
    <property type="entry name" value="LRR_N_plant-typ"/>
</dbReference>
<feature type="compositionally biased region" description="Pro residues" evidence="22">
    <location>
        <begin position="767"/>
        <end position="778"/>
    </location>
</feature>
<dbReference type="PRINTS" id="PR00019">
    <property type="entry name" value="LEURICHRPT"/>
</dbReference>
<evidence type="ECO:0000256" key="12">
    <source>
        <dbReference type="ARBA" id="ARBA00022737"/>
    </source>
</evidence>
<feature type="region of interest" description="Disordered" evidence="22">
    <location>
        <begin position="763"/>
        <end position="799"/>
    </location>
</feature>
<keyword evidence="19" id="KW-0325">Glycoprotein</keyword>
<evidence type="ECO:0000256" key="3">
    <source>
        <dbReference type="ARBA" id="ARBA00009592"/>
    </source>
</evidence>
<dbReference type="FunFam" id="3.80.10.10:FF:000385">
    <property type="entry name" value="Leucine-rich repeat family protein"/>
    <property type="match status" value="1"/>
</dbReference>
<protein>
    <recommendedName>
        <fullName evidence="5">non-specific serine/threonine protein kinase</fullName>
        <ecNumber evidence="5">2.7.11.1</ecNumber>
    </recommendedName>
</protein>
<keyword evidence="15" id="KW-0067">ATP-binding</keyword>
<dbReference type="SUPFAM" id="SSF52047">
    <property type="entry name" value="RNI-like"/>
    <property type="match status" value="1"/>
</dbReference>
<keyword evidence="7" id="KW-0723">Serine/threonine-protein kinase</keyword>
<keyword evidence="12" id="KW-0677">Repeat</keyword>
<comment type="similarity">
    <text evidence="4">Belongs to the protein kinase superfamily. AGC Ser/Thr protein kinase family.</text>
</comment>
<dbReference type="InterPro" id="IPR003591">
    <property type="entry name" value="Leu-rich_rpt_typical-subtyp"/>
</dbReference>
<evidence type="ECO:0000313" key="27">
    <source>
        <dbReference type="Proteomes" id="UP001341281"/>
    </source>
</evidence>
<dbReference type="Pfam" id="PF08263">
    <property type="entry name" value="LRRNT_2"/>
    <property type="match status" value="1"/>
</dbReference>
<dbReference type="InterPro" id="IPR011009">
    <property type="entry name" value="Kinase-like_dom_sf"/>
</dbReference>
<evidence type="ECO:0000313" key="26">
    <source>
        <dbReference type="EMBL" id="WVZ74712.1"/>
    </source>
</evidence>
<evidence type="ECO:0000256" key="23">
    <source>
        <dbReference type="SAM" id="SignalP"/>
    </source>
</evidence>
<dbReference type="FunFam" id="3.80.10.10:FF:001368">
    <property type="entry name" value="Leucine-rich repeat receptor-like protein CLAVATA2"/>
    <property type="match status" value="1"/>
</dbReference>
<dbReference type="Gene3D" id="1.10.510.10">
    <property type="entry name" value="Transferase(Phosphotransferase) domain 1"/>
    <property type="match status" value="2"/>
</dbReference>
<dbReference type="PROSITE" id="PS51450">
    <property type="entry name" value="LRR"/>
    <property type="match status" value="1"/>
</dbReference>
<keyword evidence="13" id="KW-0547">Nucleotide-binding</keyword>
<evidence type="ECO:0000256" key="1">
    <source>
        <dbReference type="ARBA" id="ARBA00004251"/>
    </source>
</evidence>
<dbReference type="FunFam" id="3.30.200.20:FF:000573">
    <property type="entry name" value="Serine/threonine-protein kinase OXI1"/>
    <property type="match status" value="1"/>
</dbReference>
<dbReference type="Pfam" id="PF00560">
    <property type="entry name" value="LRR_1"/>
    <property type="match status" value="7"/>
</dbReference>
<gene>
    <name evidence="26" type="ORF">U9M48_022865</name>
</gene>
<feature type="signal peptide" evidence="23">
    <location>
        <begin position="1"/>
        <end position="30"/>
    </location>
</feature>
<dbReference type="FunFam" id="1.10.510.10:FF:000294">
    <property type="entry name" value="Serine/threonine-protein kinase OXI1"/>
    <property type="match status" value="1"/>
</dbReference>
<dbReference type="AlphaFoldDB" id="A0AAQ3WUH5"/>
<dbReference type="GO" id="GO:0005524">
    <property type="term" value="F:ATP binding"/>
    <property type="evidence" value="ECO:0007669"/>
    <property type="project" value="UniProtKB-KW"/>
</dbReference>
<evidence type="ECO:0000256" key="6">
    <source>
        <dbReference type="ARBA" id="ARBA00022475"/>
    </source>
</evidence>
<keyword evidence="14" id="KW-0418">Kinase</keyword>
<keyword evidence="9" id="KW-0808">Transferase</keyword>
<evidence type="ECO:0000256" key="11">
    <source>
        <dbReference type="ARBA" id="ARBA00022729"/>
    </source>
</evidence>
<organism evidence="26 27">
    <name type="scientific">Paspalum notatum var. saurae</name>
    <dbReference type="NCBI Taxonomy" id="547442"/>
    <lineage>
        <taxon>Eukaryota</taxon>
        <taxon>Viridiplantae</taxon>
        <taxon>Streptophyta</taxon>
        <taxon>Embryophyta</taxon>
        <taxon>Tracheophyta</taxon>
        <taxon>Spermatophyta</taxon>
        <taxon>Magnoliopsida</taxon>
        <taxon>Liliopsida</taxon>
        <taxon>Poales</taxon>
        <taxon>Poaceae</taxon>
        <taxon>PACMAD clade</taxon>
        <taxon>Panicoideae</taxon>
        <taxon>Andropogonodae</taxon>
        <taxon>Paspaleae</taxon>
        <taxon>Paspalinae</taxon>
        <taxon>Paspalum</taxon>
    </lineage>
</organism>
<evidence type="ECO:0000256" key="18">
    <source>
        <dbReference type="ARBA" id="ARBA00023170"/>
    </source>
</evidence>
<dbReference type="FunFam" id="3.80.10.10:FF:000383">
    <property type="entry name" value="Leucine-rich repeat receptor protein kinase EMS1"/>
    <property type="match status" value="1"/>
</dbReference>
<dbReference type="GO" id="GO:0005886">
    <property type="term" value="C:plasma membrane"/>
    <property type="evidence" value="ECO:0007669"/>
    <property type="project" value="UniProtKB-SubCell"/>
</dbReference>
<dbReference type="Proteomes" id="UP001341281">
    <property type="component" value="Chromosome 05"/>
</dbReference>
<evidence type="ECO:0000256" key="16">
    <source>
        <dbReference type="ARBA" id="ARBA00022989"/>
    </source>
</evidence>
<keyword evidence="6" id="KW-1003">Cell membrane</keyword>
<evidence type="ECO:0000256" key="10">
    <source>
        <dbReference type="ARBA" id="ARBA00022692"/>
    </source>
</evidence>
<evidence type="ECO:0000259" key="25">
    <source>
        <dbReference type="PROSITE" id="PS51285"/>
    </source>
</evidence>
<name>A0AAQ3WUH5_PASNO</name>
<dbReference type="Gene3D" id="3.80.10.10">
    <property type="entry name" value="Ribonuclease Inhibitor"/>
    <property type="match status" value="1"/>
</dbReference>
<dbReference type="InterPro" id="IPR032675">
    <property type="entry name" value="LRR_dom_sf"/>
</dbReference>
<dbReference type="InterPro" id="IPR000961">
    <property type="entry name" value="AGC-kinase_C"/>
</dbReference>
<reference evidence="26 27" key="1">
    <citation type="submission" date="2024-02" db="EMBL/GenBank/DDBJ databases">
        <title>High-quality chromosome-scale genome assembly of Pensacola bahiagrass (Paspalum notatum Flugge var. saurae).</title>
        <authorList>
            <person name="Vega J.M."/>
            <person name="Podio M."/>
            <person name="Orjuela J."/>
            <person name="Siena L.A."/>
            <person name="Pessino S.C."/>
            <person name="Combes M.C."/>
            <person name="Mariac C."/>
            <person name="Albertini E."/>
            <person name="Pupilli F."/>
            <person name="Ortiz J.P.A."/>
            <person name="Leblanc O."/>
        </authorList>
    </citation>
    <scope>NUCLEOTIDE SEQUENCE [LARGE SCALE GENOMIC DNA]</scope>
    <source>
        <strain evidence="26">R1</strain>
        <tissue evidence="26">Leaf</tissue>
    </source>
</reference>
<evidence type="ECO:0000259" key="24">
    <source>
        <dbReference type="PROSITE" id="PS50011"/>
    </source>
</evidence>
<dbReference type="EC" id="2.7.11.1" evidence="5"/>
<keyword evidence="16" id="KW-1133">Transmembrane helix</keyword>
<evidence type="ECO:0000256" key="8">
    <source>
        <dbReference type="ARBA" id="ARBA00022614"/>
    </source>
</evidence>
<evidence type="ECO:0000256" key="19">
    <source>
        <dbReference type="ARBA" id="ARBA00023180"/>
    </source>
</evidence>
<dbReference type="InterPro" id="IPR000719">
    <property type="entry name" value="Prot_kinase_dom"/>
</dbReference>
<dbReference type="PROSITE" id="PS00108">
    <property type="entry name" value="PROTEIN_KINASE_ST"/>
    <property type="match status" value="1"/>
</dbReference>
<dbReference type="PANTHER" id="PTHR48052:SF66">
    <property type="entry name" value="OS02G0610000 PROTEIN"/>
    <property type="match status" value="1"/>
</dbReference>
<evidence type="ECO:0000256" key="17">
    <source>
        <dbReference type="ARBA" id="ARBA00023136"/>
    </source>
</evidence>
<evidence type="ECO:0000256" key="9">
    <source>
        <dbReference type="ARBA" id="ARBA00022679"/>
    </source>
</evidence>
<dbReference type="Pfam" id="PF00069">
    <property type="entry name" value="Pkinase"/>
    <property type="match status" value="2"/>
</dbReference>
<comment type="catalytic activity">
    <reaction evidence="20">
        <text>L-threonyl-[protein] + ATP = O-phospho-L-threonyl-[protein] + ADP + H(+)</text>
        <dbReference type="Rhea" id="RHEA:46608"/>
        <dbReference type="Rhea" id="RHEA-COMP:11060"/>
        <dbReference type="Rhea" id="RHEA-COMP:11605"/>
        <dbReference type="ChEBI" id="CHEBI:15378"/>
        <dbReference type="ChEBI" id="CHEBI:30013"/>
        <dbReference type="ChEBI" id="CHEBI:30616"/>
        <dbReference type="ChEBI" id="CHEBI:61977"/>
        <dbReference type="ChEBI" id="CHEBI:456216"/>
        <dbReference type="EC" id="2.7.11.1"/>
    </reaction>
</comment>